<dbReference type="AlphaFoldDB" id="A0A1H6Y3I9"/>
<dbReference type="Pfam" id="PF10135">
    <property type="entry name" value="Rod-binding"/>
    <property type="match status" value="1"/>
</dbReference>
<evidence type="ECO:0000313" key="2">
    <source>
        <dbReference type="EMBL" id="SEJ31690.1"/>
    </source>
</evidence>
<proteinExistence type="predicted"/>
<dbReference type="InterPro" id="IPR019301">
    <property type="entry name" value="Flagellar_prot_FlgJ_N"/>
</dbReference>
<dbReference type="Proteomes" id="UP000199379">
    <property type="component" value="Unassembled WGS sequence"/>
</dbReference>
<gene>
    <name evidence="2" type="ORF">SAMN05444007_104158</name>
</gene>
<dbReference type="OrthoDB" id="7690273at2"/>
<organism evidence="2 3">
    <name type="scientific">Cribrihabitans marinus</name>
    <dbReference type="NCBI Taxonomy" id="1227549"/>
    <lineage>
        <taxon>Bacteria</taxon>
        <taxon>Pseudomonadati</taxon>
        <taxon>Pseudomonadota</taxon>
        <taxon>Alphaproteobacteria</taxon>
        <taxon>Rhodobacterales</taxon>
        <taxon>Paracoccaceae</taxon>
        <taxon>Cribrihabitans</taxon>
    </lineage>
</organism>
<feature type="domain" description="Flagellar protein FlgJ N-terminal" evidence="1">
    <location>
        <begin position="45"/>
        <end position="86"/>
    </location>
</feature>
<reference evidence="2 3" key="1">
    <citation type="submission" date="2016-10" db="EMBL/GenBank/DDBJ databases">
        <authorList>
            <person name="de Groot N.N."/>
        </authorList>
    </citation>
    <scope>NUCLEOTIDE SEQUENCE [LARGE SCALE GENOMIC DNA]</scope>
    <source>
        <strain evidence="2 3">DSM 29340</strain>
    </source>
</reference>
<name>A0A1H6Y3I9_9RHOB</name>
<evidence type="ECO:0000259" key="1">
    <source>
        <dbReference type="Pfam" id="PF10135"/>
    </source>
</evidence>
<dbReference type="PRINTS" id="PR01002">
    <property type="entry name" value="FLGFLGJ"/>
</dbReference>
<dbReference type="STRING" id="1227549.SAMN05444007_104158"/>
<dbReference type="EMBL" id="FNYD01000004">
    <property type="protein sequence ID" value="SEJ31690.1"/>
    <property type="molecule type" value="Genomic_DNA"/>
</dbReference>
<evidence type="ECO:0000313" key="3">
    <source>
        <dbReference type="Proteomes" id="UP000199379"/>
    </source>
</evidence>
<accession>A0A1H6Y3I9</accession>
<keyword evidence="3" id="KW-1185">Reference proteome</keyword>
<protein>
    <submittedName>
        <fullName evidence="2">Rod binding protein</fullName>
    </submittedName>
</protein>
<sequence length="98" mass="10394">MKTAPTLPVATGHRIAQDPTARLREAATGLEARFLAEMLKSAGMDQARSAFGGGAGEDQFASFLVQEQADRIARSGGIGLAEMIFNSLKEKVDANRNS</sequence>
<dbReference type="RefSeq" id="WP_092364813.1">
    <property type="nucleotide sequence ID" value="NZ_BMGV01000004.1"/>
</dbReference>